<evidence type="ECO:0000313" key="1">
    <source>
        <dbReference type="EMBL" id="KAK3782912.1"/>
    </source>
</evidence>
<proteinExistence type="predicted"/>
<name>A0AAE1DU91_9GAST</name>
<comment type="caution">
    <text evidence="1">The sequence shown here is derived from an EMBL/GenBank/DDBJ whole genome shotgun (WGS) entry which is preliminary data.</text>
</comment>
<gene>
    <name evidence="1" type="ORF">RRG08_012609</name>
</gene>
<accession>A0AAE1DU91</accession>
<sequence>MLVYRTSSTQLEEASDAGILDSFQTVRGSKRCWYTGLVPDSQRQQAMLVYRTSSTQSEEASDAGIPD</sequence>
<dbReference type="AlphaFoldDB" id="A0AAE1DU91"/>
<evidence type="ECO:0000313" key="2">
    <source>
        <dbReference type="Proteomes" id="UP001283361"/>
    </source>
</evidence>
<dbReference type="Proteomes" id="UP001283361">
    <property type="component" value="Unassembled WGS sequence"/>
</dbReference>
<dbReference type="EMBL" id="JAWDGP010002477">
    <property type="protein sequence ID" value="KAK3782912.1"/>
    <property type="molecule type" value="Genomic_DNA"/>
</dbReference>
<protein>
    <submittedName>
        <fullName evidence="1">Uncharacterized protein</fullName>
    </submittedName>
</protein>
<organism evidence="1 2">
    <name type="scientific">Elysia crispata</name>
    <name type="common">lettuce slug</name>
    <dbReference type="NCBI Taxonomy" id="231223"/>
    <lineage>
        <taxon>Eukaryota</taxon>
        <taxon>Metazoa</taxon>
        <taxon>Spiralia</taxon>
        <taxon>Lophotrochozoa</taxon>
        <taxon>Mollusca</taxon>
        <taxon>Gastropoda</taxon>
        <taxon>Heterobranchia</taxon>
        <taxon>Euthyneura</taxon>
        <taxon>Panpulmonata</taxon>
        <taxon>Sacoglossa</taxon>
        <taxon>Placobranchoidea</taxon>
        <taxon>Plakobranchidae</taxon>
        <taxon>Elysia</taxon>
    </lineage>
</organism>
<reference evidence="1" key="1">
    <citation type="journal article" date="2023" name="G3 (Bethesda)">
        <title>A reference genome for the long-term kleptoplast-retaining sea slug Elysia crispata morphotype clarki.</title>
        <authorList>
            <person name="Eastman K.E."/>
            <person name="Pendleton A.L."/>
            <person name="Shaikh M.A."/>
            <person name="Suttiyut T."/>
            <person name="Ogas R."/>
            <person name="Tomko P."/>
            <person name="Gavelis G."/>
            <person name="Widhalm J.R."/>
            <person name="Wisecaver J.H."/>
        </authorList>
    </citation>
    <scope>NUCLEOTIDE SEQUENCE</scope>
    <source>
        <strain evidence="1">ECLA1</strain>
    </source>
</reference>
<keyword evidence="2" id="KW-1185">Reference proteome</keyword>